<keyword evidence="3" id="KW-1185">Reference proteome</keyword>
<evidence type="ECO:0000256" key="1">
    <source>
        <dbReference type="SAM" id="MobiDB-lite"/>
    </source>
</evidence>
<dbReference type="AlphaFoldDB" id="H8G7H4"/>
<evidence type="ECO:0000313" key="2">
    <source>
        <dbReference type="EMBL" id="EHY89369.1"/>
    </source>
</evidence>
<dbReference type="OrthoDB" id="582354at2"/>
<evidence type="ECO:0000313" key="3">
    <source>
        <dbReference type="Proteomes" id="UP000004705"/>
    </source>
</evidence>
<accession>H8G7H4</accession>
<feature type="compositionally biased region" description="Pro residues" evidence="1">
    <location>
        <begin position="114"/>
        <end position="129"/>
    </location>
</feature>
<sequence length="213" mass="22470">MTQDMVNEHNGHTGRAESDTTAPQSEPTEEKTVPGGTVPLPPTGWDPYSPPSRTAPVAPSGWDPYSPPVRPVYPSGWDPYLPPTRPQPMGWDPYRPPFDAPRPFGGSGVAGAEPVPPVSPAPSPAPTPGPGGEDRQSASPGGWVHGAAITHLWAATKSEGVWVAVHGVGWRQLSSASESGHGHLATLALLAKNHRLPVAYHEDSRGHIDQLLV</sequence>
<reference evidence="2 3" key="1">
    <citation type="journal article" date="2012" name="Stand. Genomic Sci.">
        <title>Genome sequence of the soil bacterium Saccharomonospora azurea type strain (NA-128(T)).</title>
        <authorList>
            <person name="Klenk H.P."/>
            <person name="Held B."/>
            <person name="Lucas S."/>
            <person name="Lapidus A."/>
            <person name="Copeland A."/>
            <person name="Hammon N."/>
            <person name="Pitluck S."/>
            <person name="Goodwin L.A."/>
            <person name="Han C."/>
            <person name="Tapia R."/>
            <person name="Brambilla E.M."/>
            <person name="Potter G."/>
            <person name="Land M."/>
            <person name="Ivanova N."/>
            <person name="Rohde M."/>
            <person name="Goker M."/>
            <person name="Detter J.C."/>
            <person name="Kyrpides N.C."/>
            <person name="Woyke T."/>
        </authorList>
    </citation>
    <scope>NUCLEOTIDE SEQUENCE [LARGE SCALE GENOMIC DNA]</scope>
    <source>
        <strain evidence="2 3">NA-128</strain>
    </source>
</reference>
<name>H8G7H4_9PSEU</name>
<feature type="region of interest" description="Disordered" evidence="1">
    <location>
        <begin position="1"/>
        <end position="143"/>
    </location>
</feature>
<feature type="compositionally biased region" description="Basic and acidic residues" evidence="1">
    <location>
        <begin position="1"/>
        <end position="18"/>
    </location>
</feature>
<dbReference type="Proteomes" id="UP000004705">
    <property type="component" value="Chromosome"/>
</dbReference>
<proteinExistence type="predicted"/>
<dbReference type="EMBL" id="CM001466">
    <property type="protein sequence ID" value="EHY89369.1"/>
    <property type="molecule type" value="Genomic_DNA"/>
</dbReference>
<protein>
    <submittedName>
        <fullName evidence="2">Uncharacterized protein</fullName>
    </submittedName>
</protein>
<organism evidence="2 3">
    <name type="scientific">Saccharomonospora azurea NA-128</name>
    <dbReference type="NCBI Taxonomy" id="882081"/>
    <lineage>
        <taxon>Bacteria</taxon>
        <taxon>Bacillati</taxon>
        <taxon>Actinomycetota</taxon>
        <taxon>Actinomycetes</taxon>
        <taxon>Pseudonocardiales</taxon>
        <taxon>Pseudonocardiaceae</taxon>
        <taxon>Saccharomonospora</taxon>
    </lineage>
</organism>
<dbReference type="HOGENOM" id="CLU_1342443_0_0_11"/>
<gene>
    <name evidence="2" type="ORF">SacazDRAFT_02467</name>
</gene>
<dbReference type="RefSeq" id="WP_005441937.1">
    <property type="nucleotide sequence ID" value="NZ_CM001466.1"/>
</dbReference>
<feature type="compositionally biased region" description="Pro residues" evidence="1">
    <location>
        <begin position="39"/>
        <end position="50"/>
    </location>
</feature>